<organism evidence="1 2">
    <name type="scientific">Trifolium pratense</name>
    <name type="common">Red clover</name>
    <dbReference type="NCBI Taxonomy" id="57577"/>
    <lineage>
        <taxon>Eukaryota</taxon>
        <taxon>Viridiplantae</taxon>
        <taxon>Streptophyta</taxon>
        <taxon>Embryophyta</taxon>
        <taxon>Tracheophyta</taxon>
        <taxon>Spermatophyta</taxon>
        <taxon>Magnoliopsida</taxon>
        <taxon>eudicotyledons</taxon>
        <taxon>Gunneridae</taxon>
        <taxon>Pentapetalae</taxon>
        <taxon>rosids</taxon>
        <taxon>fabids</taxon>
        <taxon>Fabales</taxon>
        <taxon>Fabaceae</taxon>
        <taxon>Papilionoideae</taxon>
        <taxon>50 kb inversion clade</taxon>
        <taxon>NPAAA clade</taxon>
        <taxon>Hologalegina</taxon>
        <taxon>IRL clade</taxon>
        <taxon>Trifolieae</taxon>
        <taxon>Trifolium</taxon>
    </lineage>
</organism>
<feature type="non-terminal residue" evidence="1">
    <location>
        <position position="142"/>
    </location>
</feature>
<proteinExistence type="predicted"/>
<dbReference type="InterPro" id="IPR040305">
    <property type="entry name" value="At1g75730-like"/>
</dbReference>
<dbReference type="AlphaFoldDB" id="A0A2K3JL45"/>
<gene>
    <name evidence="1" type="ORF">L195_g048372</name>
</gene>
<name>A0A2K3JL45_TRIPR</name>
<evidence type="ECO:0000313" key="2">
    <source>
        <dbReference type="Proteomes" id="UP000236291"/>
    </source>
</evidence>
<dbReference type="EMBL" id="ASHM01069069">
    <property type="protein sequence ID" value="PNX54751.1"/>
    <property type="molecule type" value="Genomic_DNA"/>
</dbReference>
<accession>A0A2K3JL45</accession>
<dbReference type="Proteomes" id="UP000236291">
    <property type="component" value="Unassembled WGS sequence"/>
</dbReference>
<evidence type="ECO:0000313" key="1">
    <source>
        <dbReference type="EMBL" id="PNX54751.1"/>
    </source>
</evidence>
<reference evidence="1 2" key="2">
    <citation type="journal article" date="2017" name="Front. Plant Sci.">
        <title>Gene Classification and Mining of Molecular Markers Useful in Red Clover (Trifolium pratense) Breeding.</title>
        <authorList>
            <person name="Istvanek J."/>
            <person name="Dluhosova J."/>
            <person name="Dluhos P."/>
            <person name="Patkova L."/>
            <person name="Nedelnik J."/>
            <person name="Repkova J."/>
        </authorList>
    </citation>
    <scope>NUCLEOTIDE SEQUENCE [LARGE SCALE GENOMIC DNA]</scope>
    <source>
        <strain evidence="2">cv. Tatra</strain>
        <tissue evidence="1">Young leaves</tissue>
    </source>
</reference>
<comment type="caution">
    <text evidence="1">The sequence shown here is derived from an EMBL/GenBank/DDBJ whole genome shotgun (WGS) entry which is preliminary data.</text>
</comment>
<dbReference type="ExpressionAtlas" id="A0A2K3JL45">
    <property type="expression patterns" value="baseline"/>
</dbReference>
<sequence length="142" mass="16079">MAETARNVDSRQKHHFIKEHIKYESLAFWPGLSFVSSAVVSHKDCVKVCATHVYISHTIQSIESPKQRVIKESKLRECCETRAHEGSKRGVPLEQWHYGEISQAAPRPGVYDPRKQSFNFLSLSTGSYGLSVQNNNYDKVGS</sequence>
<dbReference type="PANTHER" id="PTHR34792:SF3">
    <property type="match status" value="1"/>
</dbReference>
<reference evidence="1 2" key="1">
    <citation type="journal article" date="2014" name="Am. J. Bot.">
        <title>Genome assembly and annotation for red clover (Trifolium pratense; Fabaceae).</title>
        <authorList>
            <person name="Istvanek J."/>
            <person name="Jaros M."/>
            <person name="Krenek A."/>
            <person name="Repkova J."/>
        </authorList>
    </citation>
    <scope>NUCLEOTIDE SEQUENCE [LARGE SCALE GENOMIC DNA]</scope>
    <source>
        <strain evidence="2">cv. Tatra</strain>
        <tissue evidence="1">Young leaves</tissue>
    </source>
</reference>
<protein>
    <submittedName>
        <fullName evidence="1">Uncharacterized protein</fullName>
    </submittedName>
</protein>
<dbReference type="PANTHER" id="PTHR34792">
    <property type="entry name" value="OS02G0121500 PROTEIN"/>
    <property type="match status" value="1"/>
</dbReference>